<gene>
    <name evidence="2" type="ORF">CHARACLAT_003856</name>
</gene>
<reference evidence="2 3" key="1">
    <citation type="submission" date="2021-06" db="EMBL/GenBank/DDBJ databases">
        <authorList>
            <person name="Palmer J.M."/>
        </authorList>
    </citation>
    <scope>NUCLEOTIDE SEQUENCE [LARGE SCALE GENOMIC DNA]</scope>
    <source>
        <strain evidence="2 3">CL_MEX2019</strain>
        <tissue evidence="2">Muscle</tissue>
    </source>
</reference>
<name>A0ABU7ETP5_9TELE</name>
<feature type="compositionally biased region" description="Acidic residues" evidence="1">
    <location>
        <begin position="58"/>
        <end position="73"/>
    </location>
</feature>
<comment type="caution">
    <text evidence="2">The sequence shown here is derived from an EMBL/GenBank/DDBJ whole genome shotgun (WGS) entry which is preliminary data.</text>
</comment>
<protein>
    <submittedName>
        <fullName evidence="2">Uncharacterized protein</fullName>
    </submittedName>
</protein>
<accession>A0ABU7ETP5</accession>
<dbReference type="EMBL" id="JAHUTJ010065749">
    <property type="protein sequence ID" value="MED6289539.1"/>
    <property type="molecule type" value="Genomic_DNA"/>
</dbReference>
<feature type="region of interest" description="Disordered" evidence="1">
    <location>
        <begin position="46"/>
        <end position="73"/>
    </location>
</feature>
<proteinExistence type="predicted"/>
<evidence type="ECO:0000256" key="1">
    <source>
        <dbReference type="SAM" id="MobiDB-lite"/>
    </source>
</evidence>
<organism evidence="2 3">
    <name type="scientific">Characodon lateralis</name>
    <dbReference type="NCBI Taxonomy" id="208331"/>
    <lineage>
        <taxon>Eukaryota</taxon>
        <taxon>Metazoa</taxon>
        <taxon>Chordata</taxon>
        <taxon>Craniata</taxon>
        <taxon>Vertebrata</taxon>
        <taxon>Euteleostomi</taxon>
        <taxon>Actinopterygii</taxon>
        <taxon>Neopterygii</taxon>
        <taxon>Teleostei</taxon>
        <taxon>Neoteleostei</taxon>
        <taxon>Acanthomorphata</taxon>
        <taxon>Ovalentaria</taxon>
        <taxon>Atherinomorphae</taxon>
        <taxon>Cyprinodontiformes</taxon>
        <taxon>Goodeidae</taxon>
        <taxon>Characodon</taxon>
    </lineage>
</organism>
<dbReference type="Proteomes" id="UP001352852">
    <property type="component" value="Unassembled WGS sequence"/>
</dbReference>
<evidence type="ECO:0000313" key="2">
    <source>
        <dbReference type="EMBL" id="MED6289539.1"/>
    </source>
</evidence>
<keyword evidence="3" id="KW-1185">Reference proteome</keyword>
<sequence>MSFGGSGSWCQRPSPRQLSETWSVIQNLLSDLCKVGAGRCMNPAHLPLQSEPRWGRGEEEEEKEEKEEGDWWI</sequence>
<evidence type="ECO:0000313" key="3">
    <source>
        <dbReference type="Proteomes" id="UP001352852"/>
    </source>
</evidence>